<dbReference type="InterPro" id="IPR011004">
    <property type="entry name" value="Trimer_LpxA-like_sf"/>
</dbReference>
<dbReference type="InterPro" id="IPR018357">
    <property type="entry name" value="Hexapep_transf_CS"/>
</dbReference>
<dbReference type="PANTHER" id="PTHR43480">
    <property type="entry name" value="ACYL-[ACYL-CARRIER-PROTEIN]--UDP-N-ACETYLGLUCOSAMINE O-ACYLTRANSFERASE"/>
    <property type="match status" value="1"/>
</dbReference>
<dbReference type="GO" id="GO:0009245">
    <property type="term" value="P:lipid A biosynthetic process"/>
    <property type="evidence" value="ECO:0007669"/>
    <property type="project" value="UniProtKB-UniRule"/>
</dbReference>
<dbReference type="SUPFAM" id="SSF51161">
    <property type="entry name" value="Trimeric LpxA-like enzymes"/>
    <property type="match status" value="1"/>
</dbReference>
<keyword evidence="6 8" id="KW-0443">Lipid metabolism</keyword>
<comment type="pathway">
    <text evidence="8">Glycolipid biosynthesis; lipid IV(A) biosynthesis; lipid IV(A) from (3R)-3-hydroxytetradecanoyl-[acyl-carrier-protein] and UDP-N-acetyl-alpha-D-glucosamine: step 1/6.</text>
</comment>
<dbReference type="PANTHER" id="PTHR43480:SF1">
    <property type="entry name" value="ACYL-[ACYL-CARRIER-PROTEIN]--UDP-N-ACETYLGLUCOSAMINE O-ACYLTRANSFERASE, MITOCHONDRIAL-RELATED"/>
    <property type="match status" value="1"/>
</dbReference>
<organism evidence="10 11">
    <name type="scientific">Mariprofundus aestuarium</name>
    <dbReference type="NCBI Taxonomy" id="1921086"/>
    <lineage>
        <taxon>Bacteria</taxon>
        <taxon>Pseudomonadati</taxon>
        <taxon>Pseudomonadota</taxon>
        <taxon>Candidatius Mariprofundia</taxon>
        <taxon>Mariprofundales</taxon>
        <taxon>Mariprofundaceae</taxon>
        <taxon>Mariprofundus</taxon>
    </lineage>
</organism>
<sequence length="267" mass="28278">MSPVIHPTAIVDAGAELGEGVSIGPYSIVGPNVKLGDHCELISHAVVTGNTTMGSGNRVFSFSSIGQIPQDLKFHGEPSEVIIGDNNQIRENVTINAGTEGGGMVTRIGSNNMLMAYTHVAHDCILGNNIVLANCATLAGHVEVDDQAIIGGLSAIQQFVRIGKLAMIGGMSGVTKDVAPYCLLAGGYRASLSGLNIVGLKRKGFNATQVSRLKEVYRILLQEGGKRDERLAEAELLLEDGDDVAREIIDFVRTAKRGLMTHGRDSE</sequence>
<comment type="subcellular location">
    <subcellularLocation>
        <location evidence="8">Cytoplasm</location>
    </subcellularLocation>
</comment>
<dbReference type="EC" id="2.3.1.129" evidence="8"/>
<dbReference type="InterPro" id="IPR010137">
    <property type="entry name" value="Lipid_A_LpxA"/>
</dbReference>
<dbReference type="InterPro" id="IPR001451">
    <property type="entry name" value="Hexapep"/>
</dbReference>
<dbReference type="Pfam" id="PF13720">
    <property type="entry name" value="Acetyltransf_11"/>
    <property type="match status" value="1"/>
</dbReference>
<dbReference type="InterPro" id="IPR037157">
    <property type="entry name" value="Acetyltransf_C_sf"/>
</dbReference>
<keyword evidence="11" id="KW-1185">Reference proteome</keyword>
<dbReference type="Gene3D" id="2.160.10.10">
    <property type="entry name" value="Hexapeptide repeat proteins"/>
    <property type="match status" value="1"/>
</dbReference>
<dbReference type="KEGG" id="maes:Ga0123461_0854"/>
<dbReference type="GO" id="GO:0008780">
    <property type="term" value="F:acyl-[acyl-carrier-protein]-UDP-N-acetylglucosamine O-acyltransferase activity"/>
    <property type="evidence" value="ECO:0007669"/>
    <property type="project" value="UniProtKB-UniRule"/>
</dbReference>
<protein>
    <recommendedName>
        <fullName evidence="8">Acyl-[acyl-carrier-protein]--UDP-N-acetylglucosamine O-acyltransferase</fullName>
        <shortName evidence="8">UDP-N-acetylglucosamine acyltransferase</shortName>
        <ecNumber evidence="8">2.3.1.129</ecNumber>
    </recommendedName>
</protein>
<dbReference type="CDD" id="cd03351">
    <property type="entry name" value="LbH_UDP-GlcNAc_AT"/>
    <property type="match status" value="1"/>
</dbReference>
<dbReference type="GO" id="GO:0016020">
    <property type="term" value="C:membrane"/>
    <property type="evidence" value="ECO:0007669"/>
    <property type="project" value="GOC"/>
</dbReference>
<comment type="catalytic activity">
    <reaction evidence="8">
        <text>a (3R)-hydroxyacyl-[ACP] + UDP-N-acetyl-alpha-D-glucosamine = a UDP-3-O-[(3R)-3-hydroxyacyl]-N-acetyl-alpha-D-glucosamine + holo-[ACP]</text>
        <dbReference type="Rhea" id="RHEA:67812"/>
        <dbReference type="Rhea" id="RHEA-COMP:9685"/>
        <dbReference type="Rhea" id="RHEA-COMP:9945"/>
        <dbReference type="ChEBI" id="CHEBI:57705"/>
        <dbReference type="ChEBI" id="CHEBI:64479"/>
        <dbReference type="ChEBI" id="CHEBI:78827"/>
        <dbReference type="ChEBI" id="CHEBI:173225"/>
        <dbReference type="EC" id="2.3.1.129"/>
    </reaction>
</comment>
<keyword evidence="5 8" id="KW-0677">Repeat</keyword>
<dbReference type="Gene3D" id="1.20.1180.10">
    <property type="entry name" value="Udp N-acetylglucosamine O-acyltransferase, C-terminal domain"/>
    <property type="match status" value="1"/>
</dbReference>
<dbReference type="NCBIfam" id="NF003657">
    <property type="entry name" value="PRK05289.1"/>
    <property type="match status" value="1"/>
</dbReference>
<comment type="similarity">
    <text evidence="8">Belongs to the transferase hexapeptide repeat family. LpxA subfamily.</text>
</comment>
<reference evidence="10 11" key="1">
    <citation type="submission" date="2016-12" db="EMBL/GenBank/DDBJ databases">
        <title>Isolation and genomic insights into novel planktonic Zetaproteobacteria from stratified waters of the Chesapeake Bay.</title>
        <authorList>
            <person name="McAllister S.M."/>
            <person name="Kato S."/>
            <person name="Chan C.S."/>
            <person name="Chiu B.K."/>
            <person name="Field E.K."/>
        </authorList>
    </citation>
    <scope>NUCLEOTIDE SEQUENCE [LARGE SCALE GENOMIC DNA]</scope>
    <source>
        <strain evidence="10 11">CP-5</strain>
    </source>
</reference>
<evidence type="ECO:0000256" key="7">
    <source>
        <dbReference type="ARBA" id="ARBA00023315"/>
    </source>
</evidence>
<dbReference type="PIRSF" id="PIRSF000456">
    <property type="entry name" value="UDP-GlcNAc_acltr"/>
    <property type="match status" value="1"/>
</dbReference>
<comment type="subunit">
    <text evidence="8">Homotrimer.</text>
</comment>
<evidence type="ECO:0000313" key="11">
    <source>
        <dbReference type="Proteomes" id="UP000231701"/>
    </source>
</evidence>
<comment type="function">
    <text evidence="8">Involved in the biosynthesis of lipid A, a phosphorylated glycolipid that anchors the lipopolysaccharide to the outer membrane of the cell.</text>
</comment>
<dbReference type="Pfam" id="PF00132">
    <property type="entry name" value="Hexapep"/>
    <property type="match status" value="2"/>
</dbReference>
<keyword evidence="3 8" id="KW-0441">Lipid A biosynthesis</keyword>
<evidence type="ECO:0000256" key="5">
    <source>
        <dbReference type="ARBA" id="ARBA00022737"/>
    </source>
</evidence>
<evidence type="ECO:0000256" key="1">
    <source>
        <dbReference type="ARBA" id="ARBA00022490"/>
    </source>
</evidence>
<dbReference type="UniPathway" id="UPA00359">
    <property type="reaction ID" value="UER00477"/>
</dbReference>
<dbReference type="NCBIfam" id="TIGR01852">
    <property type="entry name" value="lipid_A_lpxA"/>
    <property type="match status" value="1"/>
</dbReference>
<evidence type="ECO:0000256" key="3">
    <source>
        <dbReference type="ARBA" id="ARBA00022556"/>
    </source>
</evidence>
<feature type="domain" description="UDP N-acetylglucosamine O-acyltransferase C-terminal" evidence="9">
    <location>
        <begin position="177"/>
        <end position="260"/>
    </location>
</feature>
<dbReference type="Proteomes" id="UP000231701">
    <property type="component" value="Chromosome"/>
</dbReference>
<evidence type="ECO:0000256" key="6">
    <source>
        <dbReference type="ARBA" id="ARBA00023098"/>
    </source>
</evidence>
<evidence type="ECO:0000259" key="9">
    <source>
        <dbReference type="Pfam" id="PF13720"/>
    </source>
</evidence>
<dbReference type="EMBL" id="CP018799">
    <property type="protein sequence ID" value="ATX79274.1"/>
    <property type="molecule type" value="Genomic_DNA"/>
</dbReference>
<keyword evidence="4 8" id="KW-0808">Transferase</keyword>
<evidence type="ECO:0000256" key="8">
    <source>
        <dbReference type="HAMAP-Rule" id="MF_00387"/>
    </source>
</evidence>
<dbReference type="PROSITE" id="PS00101">
    <property type="entry name" value="HEXAPEP_TRANSFERASES"/>
    <property type="match status" value="1"/>
</dbReference>
<proteinExistence type="inferred from homology"/>
<evidence type="ECO:0000256" key="4">
    <source>
        <dbReference type="ARBA" id="ARBA00022679"/>
    </source>
</evidence>
<keyword evidence="1 8" id="KW-0963">Cytoplasm</keyword>
<dbReference type="HAMAP" id="MF_00387">
    <property type="entry name" value="LpxA"/>
    <property type="match status" value="1"/>
</dbReference>
<keyword evidence="2 8" id="KW-0444">Lipid biosynthesis</keyword>
<dbReference type="InterPro" id="IPR029098">
    <property type="entry name" value="Acetyltransf_C"/>
</dbReference>
<dbReference type="RefSeq" id="WP_100277186.1">
    <property type="nucleotide sequence ID" value="NZ_CP018799.1"/>
</dbReference>
<dbReference type="AlphaFoldDB" id="A0A2K8L2U3"/>
<name>A0A2K8L2U3_MARES</name>
<evidence type="ECO:0000313" key="10">
    <source>
        <dbReference type="EMBL" id="ATX79274.1"/>
    </source>
</evidence>
<evidence type="ECO:0000256" key="2">
    <source>
        <dbReference type="ARBA" id="ARBA00022516"/>
    </source>
</evidence>
<accession>A0A2K8L2U3</accession>
<gene>
    <name evidence="8" type="primary">lpxA</name>
    <name evidence="10" type="ORF">Ga0123461_0854</name>
</gene>
<dbReference type="GO" id="GO:0005737">
    <property type="term" value="C:cytoplasm"/>
    <property type="evidence" value="ECO:0007669"/>
    <property type="project" value="UniProtKB-SubCell"/>
</dbReference>
<keyword evidence="7 8" id="KW-0012">Acyltransferase</keyword>
<dbReference type="OrthoDB" id="5289768at2"/>